<proteinExistence type="inferred from homology"/>
<comment type="caution">
    <text evidence="3">The sequence shown here is derived from an EMBL/GenBank/DDBJ whole genome shotgun (WGS) entry which is preliminary data.</text>
</comment>
<dbReference type="InterPro" id="IPR023393">
    <property type="entry name" value="START-like_dom_sf"/>
</dbReference>
<dbReference type="AlphaFoldDB" id="A0A919V325"/>
<organism evidence="3 4">
    <name type="scientific">Sphaerisporangium rufum</name>
    <dbReference type="NCBI Taxonomy" id="1381558"/>
    <lineage>
        <taxon>Bacteria</taxon>
        <taxon>Bacillati</taxon>
        <taxon>Actinomycetota</taxon>
        <taxon>Actinomycetes</taxon>
        <taxon>Streptosporangiales</taxon>
        <taxon>Streptosporangiaceae</taxon>
        <taxon>Sphaerisporangium</taxon>
    </lineage>
</organism>
<dbReference type="CDD" id="cd07814">
    <property type="entry name" value="SRPBCC_CalC_Aha1-like"/>
    <property type="match status" value="1"/>
</dbReference>
<dbReference type="SUPFAM" id="SSF55961">
    <property type="entry name" value="Bet v1-like"/>
    <property type="match status" value="1"/>
</dbReference>
<dbReference type="Proteomes" id="UP000655287">
    <property type="component" value="Unassembled WGS sequence"/>
</dbReference>
<evidence type="ECO:0000256" key="1">
    <source>
        <dbReference type="ARBA" id="ARBA00006817"/>
    </source>
</evidence>
<reference evidence="3" key="1">
    <citation type="submission" date="2021-01" db="EMBL/GenBank/DDBJ databases">
        <title>Whole genome shotgun sequence of Sphaerisporangium rufum NBRC 109079.</title>
        <authorList>
            <person name="Komaki H."/>
            <person name="Tamura T."/>
        </authorList>
    </citation>
    <scope>NUCLEOTIDE SEQUENCE</scope>
    <source>
        <strain evidence="3">NBRC 109079</strain>
    </source>
</reference>
<protein>
    <recommendedName>
        <fullName evidence="2">Activator of Hsp90 ATPase homologue 1/2-like C-terminal domain-containing protein</fullName>
    </recommendedName>
</protein>
<gene>
    <name evidence="3" type="ORF">Sru01_53190</name>
</gene>
<feature type="domain" description="Activator of Hsp90 ATPase homologue 1/2-like C-terminal" evidence="2">
    <location>
        <begin position="15"/>
        <end position="134"/>
    </location>
</feature>
<dbReference type="RefSeq" id="WP_203990920.1">
    <property type="nucleotide sequence ID" value="NZ_BOOU01000071.1"/>
</dbReference>
<name>A0A919V325_9ACTN</name>
<evidence type="ECO:0000259" key="2">
    <source>
        <dbReference type="Pfam" id="PF08327"/>
    </source>
</evidence>
<keyword evidence="4" id="KW-1185">Reference proteome</keyword>
<dbReference type="Pfam" id="PF08327">
    <property type="entry name" value="AHSA1"/>
    <property type="match status" value="1"/>
</dbReference>
<sequence>MTHPFEIRKDVPLAADAGRIFEAIATGAGLNSWFMGRNEVEPREGGKARQFFGDFPVEATVTAWEPGRRFGYRGGEGDDGTYMAFEFDIEERGRQECVLRFRQHGVLGDGGQAEVDALNRGWDMYLHTLDQYLKHFPGQFALVVFAARPGQAGDESVWRALERGLGLRGEVVQGDRVRLTPEGFKPIEGVADYVAKGFLGVRTGDGLYRFIEGMNNTLVVGHHIFADKVDPKEVEQAWQNWLTKLFL</sequence>
<dbReference type="EMBL" id="BOOU01000071">
    <property type="protein sequence ID" value="GII80337.1"/>
    <property type="molecule type" value="Genomic_DNA"/>
</dbReference>
<dbReference type="InterPro" id="IPR013538">
    <property type="entry name" value="ASHA1/2-like_C"/>
</dbReference>
<accession>A0A919V325</accession>
<evidence type="ECO:0000313" key="4">
    <source>
        <dbReference type="Proteomes" id="UP000655287"/>
    </source>
</evidence>
<dbReference type="Gene3D" id="3.30.530.20">
    <property type="match status" value="1"/>
</dbReference>
<evidence type="ECO:0000313" key="3">
    <source>
        <dbReference type="EMBL" id="GII80337.1"/>
    </source>
</evidence>
<comment type="similarity">
    <text evidence="1">Belongs to the AHA1 family.</text>
</comment>